<organism evidence="3 4">
    <name type="scientific">Qipengyuania nanhaisediminis</name>
    <dbReference type="NCBI Taxonomy" id="604088"/>
    <lineage>
        <taxon>Bacteria</taxon>
        <taxon>Pseudomonadati</taxon>
        <taxon>Pseudomonadota</taxon>
        <taxon>Alphaproteobacteria</taxon>
        <taxon>Sphingomonadales</taxon>
        <taxon>Erythrobacteraceae</taxon>
        <taxon>Qipengyuania</taxon>
    </lineage>
</organism>
<name>A0A1I5LAN5_9SPHN</name>
<dbReference type="SUPFAM" id="SSF56601">
    <property type="entry name" value="beta-lactamase/transpeptidase-like"/>
    <property type="match status" value="1"/>
</dbReference>
<evidence type="ECO:0000256" key="1">
    <source>
        <dbReference type="SAM" id="SignalP"/>
    </source>
</evidence>
<evidence type="ECO:0000313" key="4">
    <source>
        <dbReference type="Proteomes" id="UP000199331"/>
    </source>
</evidence>
<sequence>MRKTISASALLACAAIAFTLPETASAQADAAGEIEGTQPHGAHDDKIAAIEQGLRPALGAKGEPGPVWTLAERMAHHRVPAISIAVAIDGELAWARAYGVAQAGGSEAVDTETLFQAASLSKPVAALAALTLVDEGRVDLDAPVNDYLSSWKIPQNAFTEQRPVTLRHLLSHRAGTTVHGFRGYDIAEVYPSSEQVLTGEAPANTQPIVVDKVPGEGRRYSGGGYQVVQLLIEDVATTPFADYVTSHVLEPAGLSLSNYDYVQRGSNVARGHRGKASQAMEGHGYYAYPEMAAAGLWTTPSELVLLGGKVADARRNSAGLVSTELANQLVPDSADDPGLGFGLNAPGDGIVFVHNGHNPGYSARWFNYADGRASVAILTNSDTGGDLIREVASAIGHIYGWKQDAFEERETIALSSGWQDAVSGGYAFDREAASPIVEIEVENGKLWIEGELAERSPFYATSRTEFFIPSGLNFTLELGPDGDVEALDIEGEIRLVKLD</sequence>
<dbReference type="Proteomes" id="UP000199331">
    <property type="component" value="Unassembled WGS sequence"/>
</dbReference>
<dbReference type="Gene3D" id="3.40.710.10">
    <property type="entry name" value="DD-peptidase/beta-lactamase superfamily"/>
    <property type="match status" value="1"/>
</dbReference>
<dbReference type="InterPro" id="IPR050491">
    <property type="entry name" value="AmpC-like"/>
</dbReference>
<reference evidence="4" key="1">
    <citation type="submission" date="2016-10" db="EMBL/GenBank/DDBJ databases">
        <authorList>
            <person name="Varghese N."/>
            <person name="Submissions S."/>
        </authorList>
    </citation>
    <scope>NUCLEOTIDE SEQUENCE [LARGE SCALE GENOMIC DNA]</scope>
    <source>
        <strain evidence="4">CGMCC 1.7715</strain>
    </source>
</reference>
<dbReference type="InterPro" id="IPR012338">
    <property type="entry name" value="Beta-lactam/transpept-like"/>
</dbReference>
<feature type="domain" description="Beta-lactamase-related" evidence="2">
    <location>
        <begin position="70"/>
        <end position="384"/>
    </location>
</feature>
<evidence type="ECO:0000259" key="2">
    <source>
        <dbReference type="Pfam" id="PF00144"/>
    </source>
</evidence>
<dbReference type="PANTHER" id="PTHR46825">
    <property type="entry name" value="D-ALANYL-D-ALANINE-CARBOXYPEPTIDASE/ENDOPEPTIDASE AMPH"/>
    <property type="match status" value="1"/>
</dbReference>
<dbReference type="AlphaFoldDB" id="A0A1I5LAN5"/>
<gene>
    <name evidence="3" type="ORF">SAMN04488060_0878</name>
</gene>
<dbReference type="EMBL" id="FOWZ01000001">
    <property type="protein sequence ID" value="SFO94424.1"/>
    <property type="molecule type" value="Genomic_DNA"/>
</dbReference>
<keyword evidence="1" id="KW-0732">Signal</keyword>
<keyword evidence="4" id="KW-1185">Reference proteome</keyword>
<feature type="signal peptide" evidence="1">
    <location>
        <begin position="1"/>
        <end position="26"/>
    </location>
</feature>
<dbReference type="Pfam" id="PF00144">
    <property type="entry name" value="Beta-lactamase"/>
    <property type="match status" value="1"/>
</dbReference>
<dbReference type="RefSeq" id="WP_090477604.1">
    <property type="nucleotide sequence ID" value="NZ_FOWZ01000001.1"/>
</dbReference>
<feature type="chain" id="PRO_5011561518" evidence="1">
    <location>
        <begin position="27"/>
        <end position="499"/>
    </location>
</feature>
<proteinExistence type="predicted"/>
<dbReference type="PANTHER" id="PTHR46825:SF12">
    <property type="entry name" value="PENICILLIN-BINDING PROTEIN 4"/>
    <property type="match status" value="1"/>
</dbReference>
<accession>A0A1I5LAN5</accession>
<dbReference type="OrthoDB" id="5705574at2"/>
<dbReference type="InterPro" id="IPR001466">
    <property type="entry name" value="Beta-lactam-related"/>
</dbReference>
<dbReference type="STRING" id="604088.SAMN04488060_0878"/>
<protein>
    <submittedName>
        <fullName evidence="3">CubicO group peptidase, beta-lactamase class C family</fullName>
    </submittedName>
</protein>
<evidence type="ECO:0000313" key="3">
    <source>
        <dbReference type="EMBL" id="SFO94424.1"/>
    </source>
</evidence>